<dbReference type="InterPro" id="IPR016171">
    <property type="entry name" value="Vanillyl_alc_oxidase_C-sub2"/>
</dbReference>
<dbReference type="Pfam" id="PF02913">
    <property type="entry name" value="FAD-oxidase_C"/>
    <property type="match status" value="1"/>
</dbReference>
<dbReference type="PANTHER" id="PTHR11748">
    <property type="entry name" value="D-LACTATE DEHYDROGENASE"/>
    <property type="match status" value="1"/>
</dbReference>
<comment type="cofactor">
    <cofactor evidence="1">
        <name>FAD</name>
        <dbReference type="ChEBI" id="CHEBI:57692"/>
    </cofactor>
</comment>
<dbReference type="OrthoDB" id="9811557at2"/>
<dbReference type="InterPro" id="IPR016169">
    <property type="entry name" value="FAD-bd_PCMH_sub2"/>
</dbReference>
<comment type="similarity">
    <text evidence="2">Belongs to the FAD-binding oxidoreductase/transferase type 4 family.</text>
</comment>
<dbReference type="EC" id="1.1.2.4" evidence="7"/>
<dbReference type="InterPro" id="IPR004113">
    <property type="entry name" value="FAD-bd_oxidored_4_C"/>
</dbReference>
<gene>
    <name evidence="9" type="ORF">CVO77_10495</name>
</gene>
<dbReference type="InterPro" id="IPR016166">
    <property type="entry name" value="FAD-bd_PCMH"/>
</dbReference>
<keyword evidence="3" id="KW-0285">Flavoprotein</keyword>
<name>A0A2S8B913_9SPHN</name>
<evidence type="ECO:0000256" key="7">
    <source>
        <dbReference type="ARBA" id="ARBA00038897"/>
    </source>
</evidence>
<evidence type="ECO:0000313" key="10">
    <source>
        <dbReference type="Proteomes" id="UP000238954"/>
    </source>
</evidence>
<proteinExistence type="inferred from homology"/>
<dbReference type="FunFam" id="1.10.45.10:FF:000001">
    <property type="entry name" value="D-lactate dehydrogenase mitochondrial"/>
    <property type="match status" value="1"/>
</dbReference>
<dbReference type="SUPFAM" id="SSF56176">
    <property type="entry name" value="FAD-binding/transporter-associated domain-like"/>
    <property type="match status" value="1"/>
</dbReference>
<feature type="domain" description="FAD-binding PCMH-type" evidence="8">
    <location>
        <begin position="39"/>
        <end position="217"/>
    </location>
</feature>
<keyword evidence="10" id="KW-1185">Reference proteome</keyword>
<evidence type="ECO:0000256" key="4">
    <source>
        <dbReference type="ARBA" id="ARBA00022827"/>
    </source>
</evidence>
<keyword evidence="4" id="KW-0274">FAD</keyword>
<dbReference type="GO" id="GO:0004458">
    <property type="term" value="F:D-lactate dehydrogenase (cytochrome) activity"/>
    <property type="evidence" value="ECO:0007669"/>
    <property type="project" value="UniProtKB-EC"/>
</dbReference>
<dbReference type="Gene3D" id="3.30.465.10">
    <property type="match status" value="1"/>
</dbReference>
<reference evidence="10" key="1">
    <citation type="submission" date="2017-11" db="EMBL/GenBank/DDBJ databases">
        <title>The complete genome sequence of Sphingopyxis pomeranensis sp. nov. strain WS5A3p.</title>
        <authorList>
            <person name="Kaminski M.A."/>
        </authorList>
    </citation>
    <scope>NUCLEOTIDE SEQUENCE [LARGE SCALE GENOMIC DNA]</scope>
    <source>
        <strain evidence="10">WS5A3p</strain>
    </source>
</reference>
<accession>A0A2S8B913</accession>
<dbReference type="SUPFAM" id="SSF55103">
    <property type="entry name" value="FAD-linked oxidases, C-terminal domain"/>
    <property type="match status" value="1"/>
</dbReference>
<dbReference type="Gene3D" id="3.30.70.2740">
    <property type="match status" value="1"/>
</dbReference>
<dbReference type="InterPro" id="IPR036318">
    <property type="entry name" value="FAD-bd_PCMH-like_sf"/>
</dbReference>
<evidence type="ECO:0000256" key="6">
    <source>
        <dbReference type="ARBA" id="ARBA00023002"/>
    </source>
</evidence>
<dbReference type="EMBL" id="PHFW01000002">
    <property type="protein sequence ID" value="PQM28837.1"/>
    <property type="molecule type" value="Genomic_DNA"/>
</dbReference>
<evidence type="ECO:0000256" key="5">
    <source>
        <dbReference type="ARBA" id="ARBA00022946"/>
    </source>
</evidence>
<dbReference type="InterPro" id="IPR016164">
    <property type="entry name" value="FAD-linked_Oxase-like_C"/>
</dbReference>
<dbReference type="RefSeq" id="WP_105999003.1">
    <property type="nucleotide sequence ID" value="NZ_CM009578.1"/>
</dbReference>
<dbReference type="PROSITE" id="PS51387">
    <property type="entry name" value="FAD_PCMH"/>
    <property type="match status" value="1"/>
</dbReference>
<dbReference type="GO" id="GO:0008720">
    <property type="term" value="F:D-lactate dehydrogenase (NAD+) activity"/>
    <property type="evidence" value="ECO:0007669"/>
    <property type="project" value="TreeGrafter"/>
</dbReference>
<sequence>MVHSRIDDKFLEALAAACGGRISLSEDDRRTHGSGEAYHAPMPPDVVAFPSSTDEVSRIAALCHDAGVPIIAFGAGTSLEGNVAAPFGGVCLDLRGMDAIVEIAAADLDCMVQAGVTRLHLNKMLRDTGLFFPIDPGADATIGGMAATRASGTNAVRYGTMRDAVLGLTVVLVDGSIICTGTRTRKSSAGYDLTRLFVGSEGTLGIITEVRLRLHGIPETVRVARSHFETLADAVSTVTQIMQMGIPVARVELADAAQMRAINAYSRSAYPERDTLFFECHGAEGAVAEQIALVEMLVRTHGGLDWTIALNAEDRSRLWQARHDALYASTAQRPGSKGYITDVCVPVSRLGDCIELAREMIAKASFPATIVGHVGDGNFHVICPIDPSSETERKEAHTIADALARQAIAVGGTCTGEHGIGLGKLDYMTIEHGQAGVDAMWLIKRAFDPRGLLNPGKVLPKPSTESPSS</sequence>
<dbReference type="GO" id="GO:1903457">
    <property type="term" value="P:lactate catabolic process"/>
    <property type="evidence" value="ECO:0007669"/>
    <property type="project" value="TreeGrafter"/>
</dbReference>
<keyword evidence="5" id="KW-0809">Transit peptide</keyword>
<evidence type="ECO:0000256" key="2">
    <source>
        <dbReference type="ARBA" id="ARBA00008000"/>
    </source>
</evidence>
<dbReference type="FunFam" id="3.30.70.2740:FF:000001">
    <property type="entry name" value="D-lactate dehydrogenase mitochondrial"/>
    <property type="match status" value="1"/>
</dbReference>
<comment type="caution">
    <text evidence="9">The sequence shown here is derived from an EMBL/GenBank/DDBJ whole genome shotgun (WGS) entry which is preliminary data.</text>
</comment>
<dbReference type="GO" id="GO:0071949">
    <property type="term" value="F:FAD binding"/>
    <property type="evidence" value="ECO:0007669"/>
    <property type="project" value="InterPro"/>
</dbReference>
<protein>
    <recommendedName>
        <fullName evidence="7">D-lactate dehydrogenase (cytochrome)</fullName>
        <ecNumber evidence="7">1.1.2.4</ecNumber>
    </recommendedName>
</protein>
<evidence type="ECO:0000313" key="9">
    <source>
        <dbReference type="EMBL" id="PQM28837.1"/>
    </source>
</evidence>
<dbReference type="InterPro" id="IPR006094">
    <property type="entry name" value="Oxid_FAD_bind_N"/>
</dbReference>
<evidence type="ECO:0000259" key="8">
    <source>
        <dbReference type="PROSITE" id="PS51387"/>
    </source>
</evidence>
<dbReference type="Proteomes" id="UP000238954">
    <property type="component" value="Chromosome"/>
</dbReference>
<keyword evidence="6" id="KW-0560">Oxidoreductase</keyword>
<dbReference type="FunFam" id="3.30.465.10:FF:000016">
    <property type="entry name" value="probable D-lactate dehydrogenase, mitochondrial"/>
    <property type="match status" value="1"/>
</dbReference>
<dbReference type="Pfam" id="PF01565">
    <property type="entry name" value="FAD_binding_4"/>
    <property type="match status" value="1"/>
</dbReference>
<dbReference type="PANTHER" id="PTHR11748:SF111">
    <property type="entry name" value="D-LACTATE DEHYDROGENASE, MITOCHONDRIAL-RELATED"/>
    <property type="match status" value="1"/>
</dbReference>
<evidence type="ECO:0000256" key="3">
    <source>
        <dbReference type="ARBA" id="ARBA00022630"/>
    </source>
</evidence>
<organism evidence="9 10">
    <name type="scientific">Sphingopyxis lindanitolerans</name>
    <dbReference type="NCBI Taxonomy" id="2054227"/>
    <lineage>
        <taxon>Bacteria</taxon>
        <taxon>Pseudomonadati</taxon>
        <taxon>Pseudomonadota</taxon>
        <taxon>Alphaproteobacteria</taxon>
        <taxon>Sphingomonadales</taxon>
        <taxon>Sphingomonadaceae</taxon>
        <taxon>Sphingopyxis</taxon>
    </lineage>
</organism>
<dbReference type="Gene3D" id="1.10.45.10">
    <property type="entry name" value="Vanillyl-alcohol Oxidase, Chain A, domain 4"/>
    <property type="match status" value="1"/>
</dbReference>
<evidence type="ECO:0000256" key="1">
    <source>
        <dbReference type="ARBA" id="ARBA00001974"/>
    </source>
</evidence>
<dbReference type="AlphaFoldDB" id="A0A2S8B913"/>